<gene>
    <name evidence="5" type="ORF">BaRGS_00036628</name>
</gene>
<feature type="signal peptide" evidence="3">
    <location>
        <begin position="1"/>
        <end position="19"/>
    </location>
</feature>
<keyword evidence="2" id="KW-1133">Transmembrane helix</keyword>
<evidence type="ECO:0000313" key="5">
    <source>
        <dbReference type="EMBL" id="KAK7468113.1"/>
    </source>
</evidence>
<evidence type="ECO:0000256" key="2">
    <source>
        <dbReference type="SAM" id="Phobius"/>
    </source>
</evidence>
<dbReference type="Proteomes" id="UP001519460">
    <property type="component" value="Unassembled WGS sequence"/>
</dbReference>
<evidence type="ECO:0000256" key="3">
    <source>
        <dbReference type="SAM" id="SignalP"/>
    </source>
</evidence>
<feature type="domain" description="MAM" evidence="4">
    <location>
        <begin position="38"/>
        <end position="186"/>
    </location>
</feature>
<dbReference type="SUPFAM" id="SSF49899">
    <property type="entry name" value="Concanavalin A-like lectins/glucanases"/>
    <property type="match status" value="1"/>
</dbReference>
<accession>A0ABD0JAU7</accession>
<feature type="region of interest" description="Disordered" evidence="1">
    <location>
        <begin position="375"/>
        <end position="399"/>
    </location>
</feature>
<evidence type="ECO:0000256" key="1">
    <source>
        <dbReference type="SAM" id="MobiDB-lite"/>
    </source>
</evidence>
<keyword evidence="6" id="KW-1185">Reference proteome</keyword>
<comment type="caution">
    <text evidence="5">The sequence shown here is derived from an EMBL/GenBank/DDBJ whole genome shotgun (WGS) entry which is preliminary data.</text>
</comment>
<feature type="region of interest" description="Disordered" evidence="1">
    <location>
        <begin position="431"/>
        <end position="485"/>
    </location>
</feature>
<dbReference type="EMBL" id="JACVVK020000522">
    <property type="protein sequence ID" value="KAK7468113.1"/>
    <property type="molecule type" value="Genomic_DNA"/>
</dbReference>
<keyword evidence="2" id="KW-0812">Transmembrane</keyword>
<reference evidence="5 6" key="1">
    <citation type="journal article" date="2023" name="Sci. Data">
        <title>Genome assembly of the Korean intertidal mud-creeper Batillaria attramentaria.</title>
        <authorList>
            <person name="Patra A.K."/>
            <person name="Ho P.T."/>
            <person name="Jun S."/>
            <person name="Lee S.J."/>
            <person name="Kim Y."/>
            <person name="Won Y.J."/>
        </authorList>
    </citation>
    <scope>NUCLEOTIDE SEQUENCE [LARGE SCALE GENOMIC DNA]</scope>
    <source>
        <strain evidence="5">Wonlab-2016</strain>
    </source>
</reference>
<evidence type="ECO:0000259" key="4">
    <source>
        <dbReference type="PROSITE" id="PS50060"/>
    </source>
</evidence>
<dbReference type="Gene3D" id="2.60.120.200">
    <property type="match status" value="1"/>
</dbReference>
<sequence>MPLTVTSVTMLAAVFVVNAQSTTNENGVCDARSCQYEVSCSFNDGICPGWENVKENDNLEWKRHSSCRLNSDKECVTVNFTGQPANSTARLQSPCICATGRNSSSLKFRYAIAGGGNSQNCPLTVYTTTMNGDVLFWTSSGATATRFRGVSETITHDVSPFKITFQAKNTNGNPCGINFNEINLADFIYKGVASPTTTSTTTTLTTTMKNGSGLISDTNPGGESLGGGAMGGIVVGVLVVVGLMLTVVAVIWRRRRTEQENGEVVVINSFYGTANFPESSPYSSTEPDAAASPSNFGTITKNGANRSVDTSISGSTETYSTTVSVPGKRSNTPKESEPDLYSKPSPKTPRGARANVQQPDDHQAGIDQRLNKNLTTQSSSNTDDHQLSAHSGRPNADYANLNKVHPEYMNLAASRPTGQHTGESVYNKLNRDAKSRTDGGNASGEDFTGAEYNRLNEFTADDSDASSDQTQALTSRHAVPKEDEDTQVYMNVGRDGV</sequence>
<dbReference type="InterPro" id="IPR000998">
    <property type="entry name" value="MAM_dom"/>
</dbReference>
<feature type="chain" id="PRO_5044823720" description="MAM domain-containing protein" evidence="3">
    <location>
        <begin position="20"/>
        <end position="497"/>
    </location>
</feature>
<keyword evidence="3" id="KW-0732">Signal</keyword>
<protein>
    <recommendedName>
        <fullName evidence="4">MAM domain-containing protein</fullName>
    </recommendedName>
</protein>
<name>A0ABD0JAU7_9CAEN</name>
<feature type="transmembrane region" description="Helical" evidence="2">
    <location>
        <begin position="229"/>
        <end position="252"/>
    </location>
</feature>
<feature type="region of interest" description="Disordered" evidence="1">
    <location>
        <begin position="278"/>
        <end position="361"/>
    </location>
</feature>
<dbReference type="PROSITE" id="PS50060">
    <property type="entry name" value="MAM_2"/>
    <property type="match status" value="1"/>
</dbReference>
<keyword evidence="2" id="KW-0472">Membrane</keyword>
<dbReference type="Pfam" id="PF00629">
    <property type="entry name" value="MAM"/>
    <property type="match status" value="1"/>
</dbReference>
<dbReference type="InterPro" id="IPR013320">
    <property type="entry name" value="ConA-like_dom_sf"/>
</dbReference>
<organism evidence="5 6">
    <name type="scientific">Batillaria attramentaria</name>
    <dbReference type="NCBI Taxonomy" id="370345"/>
    <lineage>
        <taxon>Eukaryota</taxon>
        <taxon>Metazoa</taxon>
        <taxon>Spiralia</taxon>
        <taxon>Lophotrochozoa</taxon>
        <taxon>Mollusca</taxon>
        <taxon>Gastropoda</taxon>
        <taxon>Caenogastropoda</taxon>
        <taxon>Sorbeoconcha</taxon>
        <taxon>Cerithioidea</taxon>
        <taxon>Batillariidae</taxon>
        <taxon>Batillaria</taxon>
    </lineage>
</organism>
<feature type="compositionally biased region" description="Polar residues" evidence="1">
    <location>
        <begin position="278"/>
        <end position="324"/>
    </location>
</feature>
<evidence type="ECO:0000313" key="6">
    <source>
        <dbReference type="Proteomes" id="UP001519460"/>
    </source>
</evidence>
<proteinExistence type="predicted"/>
<dbReference type="AlphaFoldDB" id="A0ABD0JAU7"/>
<dbReference type="SMART" id="SM00137">
    <property type="entry name" value="MAM"/>
    <property type="match status" value="1"/>
</dbReference>